<dbReference type="AlphaFoldDB" id="A0AA86SE83"/>
<dbReference type="Gramene" id="rna-AYBTSS11_LOCUS16036">
    <property type="protein sequence ID" value="CAJ1955266.1"/>
    <property type="gene ID" value="gene-AYBTSS11_LOCUS16036"/>
</dbReference>
<dbReference type="EMBL" id="OY731402">
    <property type="protein sequence ID" value="CAJ1955266.1"/>
    <property type="molecule type" value="Genomic_DNA"/>
</dbReference>
<proteinExistence type="predicted"/>
<dbReference type="Proteomes" id="UP001189624">
    <property type="component" value="Chromosome 5"/>
</dbReference>
<reference evidence="1" key="1">
    <citation type="submission" date="2023-10" db="EMBL/GenBank/DDBJ databases">
        <authorList>
            <person name="Domelevo Entfellner J.-B."/>
        </authorList>
    </citation>
    <scope>NUCLEOTIDE SEQUENCE</scope>
</reference>
<name>A0AA86SE83_9FABA</name>
<keyword evidence="2" id="KW-1185">Reference proteome</keyword>
<accession>A0AA86SE83</accession>
<evidence type="ECO:0000313" key="1">
    <source>
        <dbReference type="EMBL" id="CAJ1955266.1"/>
    </source>
</evidence>
<evidence type="ECO:0000313" key="2">
    <source>
        <dbReference type="Proteomes" id="UP001189624"/>
    </source>
</evidence>
<sequence length="65" mass="7677">MQASQKAELEQQQLWCDIDSKWQELVLLMQKRTFSALTKRVIEESVSKANQSGWVPMKYKFRNGE</sequence>
<protein>
    <submittedName>
        <fullName evidence="1">Uncharacterized protein</fullName>
    </submittedName>
</protein>
<organism evidence="1 2">
    <name type="scientific">Sphenostylis stenocarpa</name>
    <dbReference type="NCBI Taxonomy" id="92480"/>
    <lineage>
        <taxon>Eukaryota</taxon>
        <taxon>Viridiplantae</taxon>
        <taxon>Streptophyta</taxon>
        <taxon>Embryophyta</taxon>
        <taxon>Tracheophyta</taxon>
        <taxon>Spermatophyta</taxon>
        <taxon>Magnoliopsida</taxon>
        <taxon>eudicotyledons</taxon>
        <taxon>Gunneridae</taxon>
        <taxon>Pentapetalae</taxon>
        <taxon>rosids</taxon>
        <taxon>fabids</taxon>
        <taxon>Fabales</taxon>
        <taxon>Fabaceae</taxon>
        <taxon>Papilionoideae</taxon>
        <taxon>50 kb inversion clade</taxon>
        <taxon>NPAAA clade</taxon>
        <taxon>indigoferoid/millettioid clade</taxon>
        <taxon>Phaseoleae</taxon>
        <taxon>Sphenostylis</taxon>
    </lineage>
</organism>
<gene>
    <name evidence="1" type="ORF">AYBTSS11_LOCUS16036</name>
</gene>